<sequence length="88" mass="9888">MANNSIVGKLVIFFFILSYGFLISEGRVLQTTVPLLAKDIIGKEKLWRKIGFSVADLEYFKRRSLNADVERVAPGGPDPHHHSLPTIH</sequence>
<name>A0AAV3S207_LITER</name>
<comment type="caution">
    <text evidence="9">The sequence shown here is derived from an EMBL/GenBank/DDBJ whole genome shotgun (WGS) entry which is preliminary data.</text>
</comment>
<feature type="transmembrane region" description="Helical" evidence="8">
    <location>
        <begin position="6"/>
        <end position="23"/>
    </location>
</feature>
<protein>
    <submittedName>
        <fullName evidence="9">Uncharacterized protein</fullName>
    </submittedName>
</protein>
<comment type="subcellular location">
    <subcellularLocation>
        <location evidence="1">Secreted</location>
        <location evidence="1">Extracellular space</location>
    </subcellularLocation>
</comment>
<dbReference type="PANTHER" id="PTHR36016">
    <property type="entry name" value="CLAVATA3/ESR (CLE)-RELATED PROTEIN 7"/>
    <property type="match status" value="1"/>
</dbReference>
<evidence type="ECO:0000313" key="10">
    <source>
        <dbReference type="Proteomes" id="UP001454036"/>
    </source>
</evidence>
<comment type="similarity">
    <text evidence="2">Belongs to the CLV3/ESR signal peptide family.</text>
</comment>
<evidence type="ECO:0000256" key="5">
    <source>
        <dbReference type="ARBA" id="ARBA00022782"/>
    </source>
</evidence>
<dbReference type="Proteomes" id="UP001454036">
    <property type="component" value="Unassembled WGS sequence"/>
</dbReference>
<evidence type="ECO:0000256" key="2">
    <source>
        <dbReference type="ARBA" id="ARBA00005416"/>
    </source>
</evidence>
<dbReference type="GO" id="GO:0030154">
    <property type="term" value="P:cell differentiation"/>
    <property type="evidence" value="ECO:0007669"/>
    <property type="project" value="UniProtKB-KW"/>
</dbReference>
<dbReference type="AlphaFoldDB" id="A0AAV3S207"/>
<dbReference type="InterPro" id="IPR039617">
    <property type="entry name" value="CLAVATA3-CLE"/>
</dbReference>
<keyword evidence="4" id="KW-0732">Signal</keyword>
<accession>A0AAV3S207</accession>
<dbReference type="EMBL" id="BAABME010013335">
    <property type="protein sequence ID" value="GAA0186056.1"/>
    <property type="molecule type" value="Genomic_DNA"/>
</dbReference>
<dbReference type="GO" id="GO:0005576">
    <property type="term" value="C:extracellular region"/>
    <property type="evidence" value="ECO:0007669"/>
    <property type="project" value="UniProtKB-SubCell"/>
</dbReference>
<keyword evidence="7" id="KW-0379">Hydroxylation</keyword>
<evidence type="ECO:0000256" key="1">
    <source>
        <dbReference type="ARBA" id="ARBA00004239"/>
    </source>
</evidence>
<evidence type="ECO:0000313" key="9">
    <source>
        <dbReference type="EMBL" id="GAA0186056.1"/>
    </source>
</evidence>
<gene>
    <name evidence="9" type="ORF">LIER_33344</name>
</gene>
<evidence type="ECO:0000256" key="7">
    <source>
        <dbReference type="ARBA" id="ARBA00023278"/>
    </source>
</evidence>
<keyword evidence="8" id="KW-0812">Transmembrane</keyword>
<dbReference type="PANTHER" id="PTHR36016:SF1">
    <property type="entry name" value="CLAVATA3_ESR (CLE)-RELATED PROTEIN 5-RELATED"/>
    <property type="match status" value="1"/>
</dbReference>
<keyword evidence="5" id="KW-0221">Differentiation</keyword>
<keyword evidence="6" id="KW-0325">Glycoprotein</keyword>
<proteinExistence type="inferred from homology"/>
<keyword evidence="8" id="KW-0472">Membrane</keyword>
<keyword evidence="3" id="KW-0964">Secreted</keyword>
<evidence type="ECO:0000256" key="6">
    <source>
        <dbReference type="ARBA" id="ARBA00023180"/>
    </source>
</evidence>
<evidence type="ECO:0000256" key="8">
    <source>
        <dbReference type="SAM" id="Phobius"/>
    </source>
</evidence>
<keyword evidence="8" id="KW-1133">Transmembrane helix</keyword>
<keyword evidence="10" id="KW-1185">Reference proteome</keyword>
<reference evidence="9 10" key="1">
    <citation type="submission" date="2024-01" db="EMBL/GenBank/DDBJ databases">
        <title>The complete chloroplast genome sequence of Lithospermum erythrorhizon: insights into the phylogenetic relationship among Boraginaceae species and the maternal lineages of purple gromwells.</title>
        <authorList>
            <person name="Okada T."/>
            <person name="Watanabe K."/>
        </authorList>
    </citation>
    <scope>NUCLEOTIDE SEQUENCE [LARGE SCALE GENOMIC DNA]</scope>
</reference>
<organism evidence="9 10">
    <name type="scientific">Lithospermum erythrorhizon</name>
    <name type="common">Purple gromwell</name>
    <name type="synonym">Lithospermum officinale var. erythrorhizon</name>
    <dbReference type="NCBI Taxonomy" id="34254"/>
    <lineage>
        <taxon>Eukaryota</taxon>
        <taxon>Viridiplantae</taxon>
        <taxon>Streptophyta</taxon>
        <taxon>Embryophyta</taxon>
        <taxon>Tracheophyta</taxon>
        <taxon>Spermatophyta</taxon>
        <taxon>Magnoliopsida</taxon>
        <taxon>eudicotyledons</taxon>
        <taxon>Gunneridae</taxon>
        <taxon>Pentapetalae</taxon>
        <taxon>asterids</taxon>
        <taxon>lamiids</taxon>
        <taxon>Boraginales</taxon>
        <taxon>Boraginaceae</taxon>
        <taxon>Boraginoideae</taxon>
        <taxon>Lithospermeae</taxon>
        <taxon>Lithospermum</taxon>
    </lineage>
</organism>
<evidence type="ECO:0000256" key="4">
    <source>
        <dbReference type="ARBA" id="ARBA00022729"/>
    </source>
</evidence>
<evidence type="ECO:0000256" key="3">
    <source>
        <dbReference type="ARBA" id="ARBA00022525"/>
    </source>
</evidence>